<dbReference type="Proteomes" id="UP000515154">
    <property type="component" value="Unplaced"/>
</dbReference>
<feature type="domain" description="Protein kinase" evidence="15">
    <location>
        <begin position="43"/>
        <end position="336"/>
    </location>
</feature>
<evidence type="ECO:0000256" key="10">
    <source>
        <dbReference type="ARBA" id="ARBA00022840"/>
    </source>
</evidence>
<evidence type="ECO:0000259" key="15">
    <source>
        <dbReference type="PROSITE" id="PS50011"/>
    </source>
</evidence>
<dbReference type="InterPro" id="IPR011009">
    <property type="entry name" value="Kinase-like_dom_sf"/>
</dbReference>
<keyword evidence="10" id="KW-0067">ATP-binding</keyword>
<accession>A0A6P7U8S1</accession>
<dbReference type="GO" id="GO:0004675">
    <property type="term" value="F:transmembrane receptor protein serine/threonine kinase activity"/>
    <property type="evidence" value="ECO:0007669"/>
    <property type="project" value="UniProtKB-EC"/>
</dbReference>
<dbReference type="GO" id="GO:0005886">
    <property type="term" value="C:plasma membrane"/>
    <property type="evidence" value="ECO:0007669"/>
    <property type="project" value="TreeGrafter"/>
</dbReference>
<evidence type="ECO:0000313" key="17">
    <source>
        <dbReference type="RefSeq" id="XP_029657371.1"/>
    </source>
</evidence>
<sequence length="336" mass="39140">MCCCSEDCPVQWPLNTTKIINNTEIIKREYNSMKLFVIIFAFLSIFTIIGVYLNHKWNEPRRNTQDYKNILRKSRKLYLIKPKQLTNLKVLLCIFTLQFLLNENGILHGKFGNHDVAIKRYANSDLFHNELTIFGYLSISKDHRQHCVGCVGFTESPQLLLTEYHSQASLSWHIHNVANWVLFVEKFKSWKPTLVDSMCRNFCGLYSFAFDSSQRHKPDNFLVSDDCKNVVLCDFEFAHCFKLPQESRLCHSKVGSPAYMAPELWEGNINYRLDSYILVDIYAFGCMIKEALEANTSWNYRQIIEQCRDDCLIHDVHFRLSSADIIAKIFIGLCGE</sequence>
<keyword evidence="16" id="KW-1185">Reference proteome</keyword>
<evidence type="ECO:0000256" key="5">
    <source>
        <dbReference type="ARBA" id="ARBA00022679"/>
    </source>
</evidence>
<evidence type="ECO:0000256" key="13">
    <source>
        <dbReference type="ARBA" id="ARBA00023170"/>
    </source>
</evidence>
<evidence type="ECO:0000256" key="3">
    <source>
        <dbReference type="ARBA" id="ARBA00012401"/>
    </source>
</evidence>
<evidence type="ECO:0000256" key="7">
    <source>
        <dbReference type="ARBA" id="ARBA00022729"/>
    </source>
</evidence>
<evidence type="ECO:0000256" key="2">
    <source>
        <dbReference type="ARBA" id="ARBA00009605"/>
    </source>
</evidence>
<organism evidence="16 17">
    <name type="scientific">Octopus sinensis</name>
    <name type="common">East Asian common octopus</name>
    <dbReference type="NCBI Taxonomy" id="2607531"/>
    <lineage>
        <taxon>Eukaryota</taxon>
        <taxon>Metazoa</taxon>
        <taxon>Spiralia</taxon>
        <taxon>Lophotrochozoa</taxon>
        <taxon>Mollusca</taxon>
        <taxon>Cephalopoda</taxon>
        <taxon>Coleoidea</taxon>
        <taxon>Octopodiformes</taxon>
        <taxon>Octopoda</taxon>
        <taxon>Incirrata</taxon>
        <taxon>Octopodidae</taxon>
        <taxon>Octopus</taxon>
    </lineage>
</organism>
<dbReference type="InterPro" id="IPR000719">
    <property type="entry name" value="Prot_kinase_dom"/>
</dbReference>
<dbReference type="AlphaFoldDB" id="A0A6P7U8S1"/>
<comment type="subcellular location">
    <subcellularLocation>
        <location evidence="1">Membrane</location>
        <topology evidence="1">Single-pass type I membrane protein</topology>
    </subcellularLocation>
</comment>
<dbReference type="KEGG" id="osn:115231493"/>
<dbReference type="RefSeq" id="XP_029657371.1">
    <property type="nucleotide sequence ID" value="XM_029801511.1"/>
</dbReference>
<dbReference type="GO" id="GO:0071363">
    <property type="term" value="P:cellular response to growth factor stimulus"/>
    <property type="evidence" value="ECO:0007669"/>
    <property type="project" value="TreeGrafter"/>
</dbReference>
<dbReference type="Gene3D" id="1.10.510.10">
    <property type="entry name" value="Transferase(Phosphotransferase) domain 1"/>
    <property type="match status" value="1"/>
</dbReference>
<evidence type="ECO:0000256" key="12">
    <source>
        <dbReference type="ARBA" id="ARBA00023136"/>
    </source>
</evidence>
<dbReference type="Pfam" id="PF00069">
    <property type="entry name" value="Pkinase"/>
    <property type="match status" value="1"/>
</dbReference>
<dbReference type="GO" id="GO:0005524">
    <property type="term" value="F:ATP binding"/>
    <property type="evidence" value="ECO:0007669"/>
    <property type="project" value="UniProtKB-KW"/>
</dbReference>
<keyword evidence="7" id="KW-0732">Signal</keyword>
<name>A0A6P7U8S1_9MOLL</name>
<dbReference type="SMART" id="SM00220">
    <property type="entry name" value="S_TKc"/>
    <property type="match status" value="1"/>
</dbReference>
<keyword evidence="6 14" id="KW-0812">Transmembrane</keyword>
<keyword evidence="12 14" id="KW-0472">Membrane</keyword>
<dbReference type="SUPFAM" id="SSF56112">
    <property type="entry name" value="Protein kinase-like (PK-like)"/>
    <property type="match status" value="1"/>
</dbReference>
<proteinExistence type="inferred from homology"/>
<evidence type="ECO:0000256" key="8">
    <source>
        <dbReference type="ARBA" id="ARBA00022741"/>
    </source>
</evidence>
<dbReference type="PANTHER" id="PTHR23255">
    <property type="entry name" value="TRANSFORMING GROWTH FACTOR-BETA RECEPTOR TYPE I AND II"/>
    <property type="match status" value="1"/>
</dbReference>
<keyword evidence="11 14" id="KW-1133">Transmembrane helix</keyword>
<gene>
    <name evidence="17" type="primary">LOC115231493</name>
</gene>
<evidence type="ECO:0000256" key="14">
    <source>
        <dbReference type="SAM" id="Phobius"/>
    </source>
</evidence>
<keyword evidence="9" id="KW-0418">Kinase</keyword>
<comment type="similarity">
    <text evidence="2">Belongs to the protein kinase superfamily. TKL Ser/Thr protein kinase family. TGFB receptor subfamily.</text>
</comment>
<reference evidence="17" key="1">
    <citation type="submission" date="2025-08" db="UniProtKB">
        <authorList>
            <consortium name="RefSeq"/>
        </authorList>
    </citation>
    <scope>IDENTIFICATION</scope>
</reference>
<evidence type="ECO:0000313" key="16">
    <source>
        <dbReference type="Proteomes" id="UP000515154"/>
    </source>
</evidence>
<evidence type="ECO:0000256" key="4">
    <source>
        <dbReference type="ARBA" id="ARBA00022527"/>
    </source>
</evidence>
<dbReference type="PROSITE" id="PS50011">
    <property type="entry name" value="PROTEIN_KINASE_DOM"/>
    <property type="match status" value="1"/>
</dbReference>
<feature type="transmembrane region" description="Helical" evidence="14">
    <location>
        <begin position="35"/>
        <end position="53"/>
    </location>
</feature>
<keyword evidence="8" id="KW-0547">Nucleotide-binding</keyword>
<dbReference type="PANTHER" id="PTHR23255:SF72">
    <property type="entry name" value="RECEPTOR PROTEIN SERINE_THREONINE KINASE"/>
    <property type="match status" value="1"/>
</dbReference>
<evidence type="ECO:0000256" key="6">
    <source>
        <dbReference type="ARBA" id="ARBA00022692"/>
    </source>
</evidence>
<keyword evidence="4" id="KW-0723">Serine/threonine-protein kinase</keyword>
<keyword evidence="5" id="KW-0808">Transferase</keyword>
<dbReference type="EC" id="2.7.11.30" evidence="3"/>
<keyword evidence="13" id="KW-0675">Receptor</keyword>
<dbReference type="InterPro" id="IPR000333">
    <property type="entry name" value="TGFB_receptor"/>
</dbReference>
<dbReference type="GO" id="GO:0043235">
    <property type="term" value="C:receptor complex"/>
    <property type="evidence" value="ECO:0007669"/>
    <property type="project" value="TreeGrafter"/>
</dbReference>
<protein>
    <recommendedName>
        <fullName evidence="3">receptor protein serine/threonine kinase</fullName>
        <ecNumber evidence="3">2.7.11.30</ecNumber>
    </recommendedName>
</protein>
<evidence type="ECO:0000256" key="11">
    <source>
        <dbReference type="ARBA" id="ARBA00022989"/>
    </source>
</evidence>
<evidence type="ECO:0000256" key="9">
    <source>
        <dbReference type="ARBA" id="ARBA00022777"/>
    </source>
</evidence>
<evidence type="ECO:0000256" key="1">
    <source>
        <dbReference type="ARBA" id="ARBA00004479"/>
    </source>
</evidence>